<sequence length="159" mass="18766">MFKTSRYIVHSSFLLISFFSFSDTTYYKCVTEKGTIFSQLPCDDEATTYKVNTTGNQYSGPKVDYTKQLNELERERLLSGLQAELRSNNHKLTILDRNKQRAEYKQQERLNHILAVEEKNRITKDITKKLKVINKEYKKDVSVITKQIKILEKKIDQYQ</sequence>
<proteinExistence type="predicted"/>
<dbReference type="EMBL" id="LAZR01000245">
    <property type="protein sequence ID" value="KKN79533.1"/>
    <property type="molecule type" value="Genomic_DNA"/>
</dbReference>
<evidence type="ECO:0000313" key="1">
    <source>
        <dbReference type="EMBL" id="KKN79533.1"/>
    </source>
</evidence>
<dbReference type="AlphaFoldDB" id="A0A0F9WLS6"/>
<protein>
    <recommendedName>
        <fullName evidence="2">DUF4124 domain-containing protein</fullName>
    </recommendedName>
</protein>
<accession>A0A0F9WLS6</accession>
<comment type="caution">
    <text evidence="1">The sequence shown here is derived from an EMBL/GenBank/DDBJ whole genome shotgun (WGS) entry which is preliminary data.</text>
</comment>
<name>A0A0F9WLS6_9ZZZZ</name>
<organism evidence="1">
    <name type="scientific">marine sediment metagenome</name>
    <dbReference type="NCBI Taxonomy" id="412755"/>
    <lineage>
        <taxon>unclassified sequences</taxon>
        <taxon>metagenomes</taxon>
        <taxon>ecological metagenomes</taxon>
    </lineage>
</organism>
<gene>
    <name evidence="1" type="ORF">LCGC14_0338840</name>
</gene>
<reference evidence="1" key="1">
    <citation type="journal article" date="2015" name="Nature">
        <title>Complex archaea that bridge the gap between prokaryotes and eukaryotes.</title>
        <authorList>
            <person name="Spang A."/>
            <person name="Saw J.H."/>
            <person name="Jorgensen S.L."/>
            <person name="Zaremba-Niedzwiedzka K."/>
            <person name="Martijn J."/>
            <person name="Lind A.E."/>
            <person name="van Eijk R."/>
            <person name="Schleper C."/>
            <person name="Guy L."/>
            <person name="Ettema T.J."/>
        </authorList>
    </citation>
    <scope>NUCLEOTIDE SEQUENCE</scope>
</reference>
<evidence type="ECO:0008006" key="2">
    <source>
        <dbReference type="Google" id="ProtNLM"/>
    </source>
</evidence>